<evidence type="ECO:0000256" key="1">
    <source>
        <dbReference type="SAM" id="MobiDB-lite"/>
    </source>
</evidence>
<accession>K2RE78</accession>
<evidence type="ECO:0000313" key="2">
    <source>
        <dbReference type="EMBL" id="EKG20831.1"/>
    </source>
</evidence>
<evidence type="ECO:0000313" key="3">
    <source>
        <dbReference type="Proteomes" id="UP000007129"/>
    </source>
</evidence>
<protein>
    <submittedName>
        <fullName evidence="2">Uncharacterized protein</fullName>
    </submittedName>
</protein>
<reference evidence="2 3" key="1">
    <citation type="journal article" date="2012" name="BMC Genomics">
        <title>Tools to kill: Genome of one of the most destructive plant pathogenic fungi Macrophomina phaseolina.</title>
        <authorList>
            <person name="Islam M.S."/>
            <person name="Haque M.S."/>
            <person name="Islam M.M."/>
            <person name="Emdad E.M."/>
            <person name="Halim A."/>
            <person name="Hossen Q.M.M."/>
            <person name="Hossain M.Z."/>
            <person name="Ahmed B."/>
            <person name="Rahim S."/>
            <person name="Rahman M.S."/>
            <person name="Alam M.M."/>
            <person name="Hou S."/>
            <person name="Wan X."/>
            <person name="Saito J.A."/>
            <person name="Alam M."/>
        </authorList>
    </citation>
    <scope>NUCLEOTIDE SEQUENCE [LARGE SCALE GENOMIC DNA]</scope>
    <source>
        <strain evidence="2 3">MS6</strain>
    </source>
</reference>
<comment type="caution">
    <text evidence="2">The sequence shown here is derived from an EMBL/GenBank/DDBJ whole genome shotgun (WGS) entry which is preliminary data.</text>
</comment>
<dbReference type="Proteomes" id="UP000007129">
    <property type="component" value="Unassembled WGS sequence"/>
</dbReference>
<dbReference type="HOGENOM" id="CLU_1496505_0_0_1"/>
<gene>
    <name evidence="2" type="ORF">MPH_01865</name>
</gene>
<feature type="compositionally biased region" description="Low complexity" evidence="1">
    <location>
        <begin position="23"/>
        <end position="58"/>
    </location>
</feature>
<dbReference type="EMBL" id="AHHD01000076">
    <property type="protein sequence ID" value="EKG20831.1"/>
    <property type="molecule type" value="Genomic_DNA"/>
</dbReference>
<feature type="compositionally biased region" description="Low complexity" evidence="1">
    <location>
        <begin position="77"/>
        <end position="86"/>
    </location>
</feature>
<dbReference type="AlphaFoldDB" id="K2RE78"/>
<dbReference type="InParanoid" id="K2RE78"/>
<proteinExistence type="predicted"/>
<dbReference type="VEuPathDB" id="FungiDB:MPH_01865"/>
<sequence>MTGPPKRSSSSTTTPASRNGPLRSTPATPTRAPGTRSASTWPRCPAAPRTRPCSSTPSALPPSTSPPSWPRTRRRPMTAATPLPPITALLPKLPPASCGSSSPTTPACRIMMSGIRCVGLAVFWRPRGRMMNWRGMGVTRIFRSGWRRVMWILRCCGGACRSGGCGLRGSIRRVSWRWGR</sequence>
<name>K2RE78_MACPH</name>
<organism evidence="2 3">
    <name type="scientific">Macrophomina phaseolina (strain MS6)</name>
    <name type="common">Charcoal rot fungus</name>
    <dbReference type="NCBI Taxonomy" id="1126212"/>
    <lineage>
        <taxon>Eukaryota</taxon>
        <taxon>Fungi</taxon>
        <taxon>Dikarya</taxon>
        <taxon>Ascomycota</taxon>
        <taxon>Pezizomycotina</taxon>
        <taxon>Dothideomycetes</taxon>
        <taxon>Dothideomycetes incertae sedis</taxon>
        <taxon>Botryosphaeriales</taxon>
        <taxon>Botryosphaeriaceae</taxon>
        <taxon>Macrophomina</taxon>
    </lineage>
</organism>
<feature type="region of interest" description="Disordered" evidence="1">
    <location>
        <begin position="1"/>
        <end position="86"/>
    </location>
</feature>
<feature type="compositionally biased region" description="Pro residues" evidence="1">
    <location>
        <begin position="59"/>
        <end position="69"/>
    </location>
</feature>